<organism evidence="1 2">
    <name type="scientific">Silvanigrella paludirubra</name>
    <dbReference type="NCBI Taxonomy" id="2499159"/>
    <lineage>
        <taxon>Bacteria</taxon>
        <taxon>Pseudomonadati</taxon>
        <taxon>Bdellovibrionota</taxon>
        <taxon>Oligoflexia</taxon>
        <taxon>Silvanigrellales</taxon>
        <taxon>Silvanigrellaceae</taxon>
        <taxon>Silvanigrella</taxon>
    </lineage>
</organism>
<sequence>MIKSNIKTNYIENKNKSIFYSNPYGSNRNEIIKKLGYDPNNKNDIITIYLNSIVYVQMLNEKLKTLDNNPKQKRKIRSQIIDLDDKISKGVDQIPNEKAGYLFLALIRPSEYINSIQYENDAFDIESNSFDPGAASAVLQKKGTVIPAQQIQEGYNYIVPFSNVHNLIKSSPIDNLIVYSILKDKILLNKLSKDQIEKTFISSAFSESPFDERVDYSVIMLKTENEKLPTEIPLAKVLHKRNLFETLKNLLIAESNKRNLNLLNSINIKKILDENLFDNLSSKEIQEIFDISFGLNSNYQLSSHNLVRNIHEEQKIDKETAFKIYIIHHAKLRDEQIKAAFIKSAQVTRSKKLFFPEFCREIIIKSENLMIKNLSIIQQALVQSSQINSNGFLADKNLLNDLIFIANKYNLSFNYQTIENIYINITKKISLNRAELLTTSQNIFLLLSRLDSQRSNHLEVYF</sequence>
<evidence type="ECO:0000313" key="1">
    <source>
        <dbReference type="EMBL" id="KAB8037668.1"/>
    </source>
</evidence>
<dbReference type="Proteomes" id="UP000437748">
    <property type="component" value="Unassembled WGS sequence"/>
</dbReference>
<accession>A0A6N6VRN0</accession>
<comment type="caution">
    <text evidence="1">The sequence shown here is derived from an EMBL/GenBank/DDBJ whole genome shotgun (WGS) entry which is preliminary data.</text>
</comment>
<dbReference type="AlphaFoldDB" id="A0A6N6VRN0"/>
<dbReference type="RefSeq" id="WP_153420743.1">
    <property type="nucleotide sequence ID" value="NZ_WFLM01000004.1"/>
</dbReference>
<keyword evidence="2" id="KW-1185">Reference proteome</keyword>
<protein>
    <submittedName>
        <fullName evidence="1">Uncharacterized protein</fullName>
    </submittedName>
</protein>
<reference evidence="1 2" key="1">
    <citation type="submission" date="2019-10" db="EMBL/GenBank/DDBJ databases">
        <title>New species of Slilvanegrellaceae.</title>
        <authorList>
            <person name="Pitt A."/>
            <person name="Hahn M.W."/>
        </authorList>
    </citation>
    <scope>NUCLEOTIDE SEQUENCE [LARGE SCALE GENOMIC DNA]</scope>
    <source>
        <strain evidence="1 2">SP-Ram-0.45-NSY-1</strain>
    </source>
</reference>
<gene>
    <name evidence="1" type="ORF">GCL60_10865</name>
</gene>
<proteinExistence type="predicted"/>
<dbReference type="EMBL" id="WFLM01000004">
    <property type="protein sequence ID" value="KAB8037668.1"/>
    <property type="molecule type" value="Genomic_DNA"/>
</dbReference>
<name>A0A6N6VRN0_9BACT</name>
<evidence type="ECO:0000313" key="2">
    <source>
        <dbReference type="Proteomes" id="UP000437748"/>
    </source>
</evidence>